<dbReference type="RefSeq" id="WP_292303151.1">
    <property type="nucleotide sequence ID" value="NZ_JBEPLM010000003.1"/>
</dbReference>
<keyword evidence="1" id="KW-0489">Methyltransferase</keyword>
<proteinExistence type="predicted"/>
<gene>
    <name evidence="4" type="ORF">ABID26_002506</name>
</gene>
<accession>A0ABV2HS04</accession>
<keyword evidence="4" id="KW-0830">Ubiquinone</keyword>
<evidence type="ECO:0000313" key="4">
    <source>
        <dbReference type="EMBL" id="MET3593118.1"/>
    </source>
</evidence>
<dbReference type="PANTHER" id="PTHR43464:SF19">
    <property type="entry name" value="UBIQUINONE BIOSYNTHESIS O-METHYLTRANSFERASE, MITOCHONDRIAL"/>
    <property type="match status" value="1"/>
</dbReference>
<name>A0ABV2HS04_9HYPH</name>
<keyword evidence="5" id="KW-1185">Reference proteome</keyword>
<dbReference type="PANTHER" id="PTHR43464">
    <property type="entry name" value="METHYLTRANSFERASE"/>
    <property type="match status" value="1"/>
</dbReference>
<dbReference type="CDD" id="cd02440">
    <property type="entry name" value="AdoMet_MTases"/>
    <property type="match status" value="1"/>
</dbReference>
<protein>
    <submittedName>
        <fullName evidence="4">Ubiquinone/menaquinone biosynthesis C-methylase UbiE</fullName>
    </submittedName>
</protein>
<sequence>MEKRLNNPVVSADARAADPRPYALGYSSREMQRLELQGALIRDFTQDLLRRAGIRPGMRVLDVGCGVGDVSLLAGKLVGPRGMVLGVDRSAEAVDIAERRAVETGQCYWTRFATEDLDAFALDETFDAVIGRLVLMYLPDPPATLRRLAGHVRPGGVVAFQELAMPLTRCFPEGLLFSRCVGWISDTIERAGFEVDMGSRLPMTFAAAGLPAPQMISAGLAGSGPASPLYNYISETLRSLLPMAERLGIATADEIGIDTLAERLCREAVEQRACVMTPPFVGAWTNMPAWQEAAGA</sequence>
<evidence type="ECO:0000256" key="2">
    <source>
        <dbReference type="ARBA" id="ARBA00022679"/>
    </source>
</evidence>
<evidence type="ECO:0000256" key="3">
    <source>
        <dbReference type="ARBA" id="ARBA00022691"/>
    </source>
</evidence>
<organism evidence="4 5">
    <name type="scientific">Mesorhizobium shonense</name>
    <dbReference type="NCBI Taxonomy" id="1209948"/>
    <lineage>
        <taxon>Bacteria</taxon>
        <taxon>Pseudomonadati</taxon>
        <taxon>Pseudomonadota</taxon>
        <taxon>Alphaproteobacteria</taxon>
        <taxon>Hyphomicrobiales</taxon>
        <taxon>Phyllobacteriaceae</taxon>
        <taxon>Mesorhizobium</taxon>
    </lineage>
</organism>
<dbReference type="Gene3D" id="3.40.50.150">
    <property type="entry name" value="Vaccinia Virus protein VP39"/>
    <property type="match status" value="1"/>
</dbReference>
<reference evidence="4 5" key="1">
    <citation type="submission" date="2024-06" db="EMBL/GenBank/DDBJ databases">
        <title>Genomic Encyclopedia of Type Strains, Phase IV (KMG-IV): sequencing the most valuable type-strain genomes for metagenomic binning, comparative biology and taxonomic classification.</title>
        <authorList>
            <person name="Goeker M."/>
        </authorList>
    </citation>
    <scope>NUCLEOTIDE SEQUENCE [LARGE SCALE GENOMIC DNA]</scope>
    <source>
        <strain evidence="4 5">DSM 29846</strain>
    </source>
</reference>
<keyword evidence="3" id="KW-0949">S-adenosyl-L-methionine</keyword>
<dbReference type="SUPFAM" id="SSF53335">
    <property type="entry name" value="S-adenosyl-L-methionine-dependent methyltransferases"/>
    <property type="match status" value="1"/>
</dbReference>
<dbReference type="Pfam" id="PF13489">
    <property type="entry name" value="Methyltransf_23"/>
    <property type="match status" value="1"/>
</dbReference>
<evidence type="ECO:0000313" key="5">
    <source>
        <dbReference type="Proteomes" id="UP001549036"/>
    </source>
</evidence>
<evidence type="ECO:0000256" key="1">
    <source>
        <dbReference type="ARBA" id="ARBA00022603"/>
    </source>
</evidence>
<keyword evidence="2" id="KW-0808">Transferase</keyword>
<comment type="caution">
    <text evidence="4">The sequence shown here is derived from an EMBL/GenBank/DDBJ whole genome shotgun (WGS) entry which is preliminary data.</text>
</comment>
<dbReference type="InterPro" id="IPR029063">
    <property type="entry name" value="SAM-dependent_MTases_sf"/>
</dbReference>
<dbReference type="EMBL" id="JBEPLM010000003">
    <property type="protein sequence ID" value="MET3593118.1"/>
    <property type="molecule type" value="Genomic_DNA"/>
</dbReference>
<dbReference type="Proteomes" id="UP001549036">
    <property type="component" value="Unassembled WGS sequence"/>
</dbReference>